<dbReference type="InterPro" id="IPR035917">
    <property type="entry name" value="YjbQ-like_sf"/>
</dbReference>
<dbReference type="AlphaFoldDB" id="A0A081FW18"/>
<evidence type="ECO:0008006" key="4">
    <source>
        <dbReference type="Google" id="ProtNLM"/>
    </source>
</evidence>
<dbReference type="EMBL" id="JMQN01000047">
    <property type="protein sequence ID" value="KEA62723.1"/>
    <property type="molecule type" value="Genomic_DNA"/>
</dbReference>
<dbReference type="SUPFAM" id="SSF111038">
    <property type="entry name" value="YjbQ-like"/>
    <property type="match status" value="1"/>
</dbReference>
<organism evidence="2 3">
    <name type="scientific">Marinobacterium lacunae</name>
    <dbReference type="NCBI Taxonomy" id="1232683"/>
    <lineage>
        <taxon>Bacteria</taxon>
        <taxon>Pseudomonadati</taxon>
        <taxon>Pseudomonadota</taxon>
        <taxon>Gammaproteobacteria</taxon>
        <taxon>Oceanospirillales</taxon>
        <taxon>Oceanospirillaceae</taxon>
        <taxon>Marinobacterium</taxon>
    </lineage>
</organism>
<dbReference type="PANTHER" id="PTHR30615:SF8">
    <property type="entry name" value="UPF0047 PROTEIN C4A8.02C"/>
    <property type="match status" value="1"/>
</dbReference>
<dbReference type="PIRSF" id="PIRSF004681">
    <property type="entry name" value="UCP004681"/>
    <property type="match status" value="1"/>
</dbReference>
<keyword evidence="3" id="KW-1185">Reference proteome</keyword>
<dbReference type="NCBIfam" id="TIGR00149">
    <property type="entry name" value="TIGR00149_YjbQ"/>
    <property type="match status" value="1"/>
</dbReference>
<dbReference type="OrthoDB" id="9801725at2"/>
<dbReference type="eggNOG" id="COG0432">
    <property type="taxonomic scope" value="Bacteria"/>
</dbReference>
<protein>
    <recommendedName>
        <fullName evidence="4">YjbQ family protein</fullName>
    </recommendedName>
</protein>
<accession>A0A081FW18</accession>
<dbReference type="Proteomes" id="UP000028252">
    <property type="component" value="Unassembled WGS sequence"/>
</dbReference>
<proteinExistence type="inferred from homology"/>
<evidence type="ECO:0000313" key="3">
    <source>
        <dbReference type="Proteomes" id="UP000028252"/>
    </source>
</evidence>
<dbReference type="Pfam" id="PF01894">
    <property type="entry name" value="YjbQ"/>
    <property type="match status" value="1"/>
</dbReference>
<dbReference type="Gene3D" id="2.60.120.460">
    <property type="entry name" value="YjbQ-like"/>
    <property type="match status" value="1"/>
</dbReference>
<comment type="caution">
    <text evidence="2">The sequence shown here is derived from an EMBL/GenBank/DDBJ whole genome shotgun (WGS) entry which is preliminary data.</text>
</comment>
<gene>
    <name evidence="2" type="ORF">ADIMK_3195</name>
</gene>
<reference evidence="2 3" key="1">
    <citation type="submission" date="2014-04" db="EMBL/GenBank/DDBJ databases">
        <title>Marinobacterium kochiensis sp. nov., isolated from sediment sample collected from Kochi backwaters in Kerala, India.</title>
        <authorList>
            <person name="Singh A."/>
            <person name="Pinnaka A.K."/>
        </authorList>
    </citation>
    <scope>NUCLEOTIDE SEQUENCE [LARGE SCALE GENOMIC DNA]</scope>
    <source>
        <strain evidence="2 3">AK27</strain>
    </source>
</reference>
<comment type="similarity">
    <text evidence="1">Belongs to the UPF0047 family.</text>
</comment>
<dbReference type="RefSeq" id="WP_036190260.1">
    <property type="nucleotide sequence ID" value="NZ_JMQN01000047.1"/>
</dbReference>
<name>A0A081FW18_9GAMM</name>
<sequence>MNNPVWVQRTIELKPKARGFHLVTTDVERALPEIARLECGILHLFLQHTSASLTLTENADPTVRQDLESHFSRNAPEKEGLYRHDYEGADDMPAHIKSAMLGVDLTLPVRGGTLALGIWQGICLGEHRADAGGRSIVATLQGVERR</sequence>
<dbReference type="InterPro" id="IPR001602">
    <property type="entry name" value="UPF0047_YjbQ-like"/>
</dbReference>
<dbReference type="PATRIC" id="fig|1232683.4.peg.3145"/>
<dbReference type="PANTHER" id="PTHR30615">
    <property type="entry name" value="UNCHARACTERIZED PROTEIN YJBQ-RELATED"/>
    <property type="match status" value="1"/>
</dbReference>
<dbReference type="STRING" id="1232683.ADIMK_3195"/>
<evidence type="ECO:0000313" key="2">
    <source>
        <dbReference type="EMBL" id="KEA62723.1"/>
    </source>
</evidence>
<evidence type="ECO:0000256" key="1">
    <source>
        <dbReference type="ARBA" id="ARBA00005534"/>
    </source>
</evidence>